<dbReference type="InterPro" id="IPR023809">
    <property type="entry name" value="Thiopep_bacteriocin_synth_dom"/>
</dbReference>
<name>A0ABS7WDY3_STROV</name>
<reference evidence="2 3" key="1">
    <citation type="submission" date="2021-06" db="EMBL/GenBank/DDBJ databases">
        <title>Ecological speciation of a Streptomyces species isolated from different habitats and geographic origins.</title>
        <authorList>
            <person name="Wang J."/>
        </authorList>
    </citation>
    <scope>NUCLEOTIDE SEQUENCE [LARGE SCALE GENOMIC DNA]</scope>
    <source>
        <strain evidence="2 3">FXJ8.012</strain>
    </source>
</reference>
<dbReference type="NCBIfam" id="TIGR03891">
    <property type="entry name" value="thiopep_ocin"/>
    <property type="match status" value="1"/>
</dbReference>
<evidence type="ECO:0000313" key="3">
    <source>
        <dbReference type="Proteomes" id="UP000758701"/>
    </source>
</evidence>
<dbReference type="EMBL" id="JAHSTP010000023">
    <property type="protein sequence ID" value="MBZ6156159.1"/>
    <property type="molecule type" value="Genomic_DNA"/>
</dbReference>
<sequence>MEQQTAPGTPTTDTGTTWSAWHLHVASNAPSLLDRVVNRVVAPVTRTLDGAPWFFIRYWEGGPHLRLRVGDLGHAEHARVEALLRDLLAAEGRPAGDEQPFGEEAYRAAAGQLARAEYGGDHPVAELRPPGVHRALYEPETARYGGAALMPRTERLFQRSSELVLALLPHVSTPQTRSALALRATVSAAAALGDDAEQALYYAHSLAAWRAWAAGLGSTPGELDRLCHIPEGSARPVDPDRHGPFEPWHAALTELVREVRATTDSVPGQIVVSHVHMFHNRLGRTLFDELRTYAWLERAFPARGVRT</sequence>
<keyword evidence="3" id="KW-1185">Reference proteome</keyword>
<evidence type="ECO:0000313" key="2">
    <source>
        <dbReference type="EMBL" id="MBZ6156159.1"/>
    </source>
</evidence>
<proteinExistence type="predicted"/>
<accession>A0ABS7WDY3</accession>
<gene>
    <name evidence="2" type="ORF">KVH32_34110</name>
</gene>
<dbReference type="Pfam" id="PF14028">
    <property type="entry name" value="Lant_dehydr_C"/>
    <property type="match status" value="1"/>
</dbReference>
<evidence type="ECO:0000259" key="1">
    <source>
        <dbReference type="Pfam" id="PF14028"/>
    </source>
</evidence>
<feature type="domain" description="Thiopeptide-type bacteriocin biosynthesis" evidence="1">
    <location>
        <begin position="18"/>
        <end position="299"/>
    </location>
</feature>
<dbReference type="RefSeq" id="WP_031037052.1">
    <property type="nucleotide sequence ID" value="NZ_BNEG01000003.1"/>
</dbReference>
<comment type="caution">
    <text evidence="2">The sequence shown here is derived from an EMBL/GenBank/DDBJ whole genome shotgun (WGS) entry which is preliminary data.</text>
</comment>
<dbReference type="Proteomes" id="UP000758701">
    <property type="component" value="Unassembled WGS sequence"/>
</dbReference>
<protein>
    <submittedName>
        <fullName evidence="2">Thiopeptide-type bacteriocin biosynthesis protein</fullName>
    </submittedName>
</protein>
<organism evidence="2 3">
    <name type="scientific">Streptomyces olivaceus</name>
    <dbReference type="NCBI Taxonomy" id="47716"/>
    <lineage>
        <taxon>Bacteria</taxon>
        <taxon>Bacillati</taxon>
        <taxon>Actinomycetota</taxon>
        <taxon>Actinomycetes</taxon>
        <taxon>Kitasatosporales</taxon>
        <taxon>Streptomycetaceae</taxon>
        <taxon>Streptomyces</taxon>
    </lineage>
</organism>